<sequence length="56" mass="6527">MSSFLLFADRASRDCFNGVNILCCGAPWFSYSRLWGHDLREEGFPLAWRSGRLEVW</sequence>
<proteinExistence type="predicted"/>
<dbReference type="STRING" id="1297569.MESS2_730105"/>
<gene>
    <name evidence="1" type="ORF">MESS2_730105</name>
</gene>
<name>M5ETB4_9HYPH</name>
<evidence type="ECO:0000313" key="1">
    <source>
        <dbReference type="EMBL" id="CCV08209.1"/>
    </source>
</evidence>
<reference evidence="1 2" key="1">
    <citation type="submission" date="2013-02" db="EMBL/GenBank/DDBJ databases">
        <authorList>
            <person name="Genoscope - CEA"/>
        </authorList>
    </citation>
    <scope>NUCLEOTIDE SEQUENCE [LARGE SCALE GENOMIC DNA]</scope>
    <source>
        <strain evidence="1 2">STM 2683</strain>
    </source>
</reference>
<comment type="caution">
    <text evidence="1">The sequence shown here is derived from an EMBL/GenBank/DDBJ whole genome shotgun (WGS) entry which is preliminary data.</text>
</comment>
<dbReference type="EMBL" id="CAUM01000143">
    <property type="protein sequence ID" value="CCV08209.1"/>
    <property type="molecule type" value="Genomic_DNA"/>
</dbReference>
<dbReference type="AlphaFoldDB" id="M5ETB4"/>
<dbReference type="Proteomes" id="UP000012062">
    <property type="component" value="Unassembled WGS sequence"/>
</dbReference>
<accession>M5ETB4</accession>
<evidence type="ECO:0000313" key="2">
    <source>
        <dbReference type="Proteomes" id="UP000012062"/>
    </source>
</evidence>
<organism evidence="1 2">
    <name type="scientific">Mesorhizobium metallidurans STM 2683</name>
    <dbReference type="NCBI Taxonomy" id="1297569"/>
    <lineage>
        <taxon>Bacteria</taxon>
        <taxon>Pseudomonadati</taxon>
        <taxon>Pseudomonadota</taxon>
        <taxon>Alphaproteobacteria</taxon>
        <taxon>Hyphomicrobiales</taxon>
        <taxon>Phyllobacteriaceae</taxon>
        <taxon>Mesorhizobium</taxon>
    </lineage>
</organism>
<protein>
    <submittedName>
        <fullName evidence="1">Uncharacterized protein</fullName>
    </submittedName>
</protein>
<keyword evidence="2" id="KW-1185">Reference proteome</keyword>